<evidence type="ECO:0000256" key="2">
    <source>
        <dbReference type="SAM" id="Phobius"/>
    </source>
</evidence>
<accession>A0ABX6K4M2</accession>
<dbReference type="Pfam" id="PF02719">
    <property type="entry name" value="Polysacc_synt_2"/>
    <property type="match status" value="1"/>
</dbReference>
<dbReference type="PANTHER" id="PTHR43318">
    <property type="entry name" value="UDP-N-ACETYLGLUCOSAMINE 4,6-DEHYDRATASE"/>
    <property type="match status" value="1"/>
</dbReference>
<dbReference type="RefSeq" id="WP_167314620.1">
    <property type="nucleotide sequence ID" value="NZ_CP050266.1"/>
</dbReference>
<comment type="similarity">
    <text evidence="1">Belongs to the polysaccharide synthase family.</text>
</comment>
<dbReference type="SUPFAM" id="SSF51735">
    <property type="entry name" value="NAD(P)-binding Rossmann-fold domains"/>
    <property type="match status" value="2"/>
</dbReference>
<evidence type="ECO:0000313" key="4">
    <source>
        <dbReference type="EMBL" id="QIR06493.1"/>
    </source>
</evidence>
<dbReference type="CDD" id="cd05237">
    <property type="entry name" value="UDP_invert_4-6DH_SDR_e"/>
    <property type="match status" value="1"/>
</dbReference>
<dbReference type="PANTHER" id="PTHR43318:SF1">
    <property type="entry name" value="POLYSACCHARIDE BIOSYNTHESIS PROTEIN EPSC-RELATED"/>
    <property type="match status" value="1"/>
</dbReference>
<evidence type="ECO:0000313" key="5">
    <source>
        <dbReference type="Proteomes" id="UP000501408"/>
    </source>
</evidence>
<keyword evidence="2" id="KW-1133">Transmembrane helix</keyword>
<sequence length="648" mass="71744">MHILMKIWSIPRFYKRLISLLLDTGIVTLCFYSAFSVRLGDVYIPLSSQIVSVLLGTVFVTLIVFTKLGLYRAVLRYLTFHALVVVAIGAFISAATVAVLSFYFNASIPRTVPMIYFTFVVLFAGGTRMAVRLLIEYTHQNRHSARVLIYGAGNTGRQLAIALRSASHYQVKAFIDGNKTLAYTVIQGLTVYPPETVQDLVDKHDIDKILLAMPRTSRTERKRIIDNLLHLPVEVLTVPDFDDIVEGNATVDQLKDVAIDDLLGRDPVAPSPELMQANLFEKVVMVTGAGGSIGSELCRQILAQSPKTLVLLELSEYCLYQIDKELNQLTKQLNVATQIVPLLGSVQRPNRLTTIMKAFDVQTVYHAAAYKHVPLVEYNVIEGVRNNVFGTYHCAKAAIAANVESFVLISTDKAVRPTNIMGASKRMAELALQALADETGKSHHTRFCMVRFGNVLGSSGSVIPLFKRQIAEGNAVTVTHPDIIRYFMTIPEAAQLVIQAGAMAKGGDVFVLDMGEPVKIVDLAEKLIRLSGLEVKSEDNPNGDIEIQYTGLRPGEKLYEELLIGDNVSGTGHERIMAAHETYLSLNLFEQILTELDTACQAFDYPTIQRILQDAPTQFTRKHELGDLVWQASQPVSRENVIHLGTKK</sequence>
<keyword evidence="2" id="KW-0812">Transmembrane</keyword>
<dbReference type="InterPro" id="IPR036291">
    <property type="entry name" value="NAD(P)-bd_dom_sf"/>
</dbReference>
<feature type="transmembrane region" description="Helical" evidence="2">
    <location>
        <begin position="77"/>
        <end position="103"/>
    </location>
</feature>
<dbReference type="InterPro" id="IPR003869">
    <property type="entry name" value="Polysac_CapD-like"/>
</dbReference>
<organism evidence="4 5">
    <name type="scientific">Salinivibrio costicola</name>
    <name type="common">Vibrio costicola</name>
    <dbReference type="NCBI Taxonomy" id="51367"/>
    <lineage>
        <taxon>Bacteria</taxon>
        <taxon>Pseudomonadati</taxon>
        <taxon>Pseudomonadota</taxon>
        <taxon>Gammaproteobacteria</taxon>
        <taxon>Vibrionales</taxon>
        <taxon>Vibrionaceae</taxon>
        <taxon>Salinivibrio</taxon>
    </lineage>
</organism>
<name>A0ABX6K4M2_SALCS</name>
<dbReference type="InterPro" id="IPR051203">
    <property type="entry name" value="Polysaccharide_Synthase-Rel"/>
</dbReference>
<gene>
    <name evidence="4" type="ORF">HBA18_09020</name>
</gene>
<protein>
    <submittedName>
        <fullName evidence="4">Polysaccharide biosynthesis protein</fullName>
    </submittedName>
</protein>
<feature type="transmembrane region" description="Helical" evidence="2">
    <location>
        <begin position="43"/>
        <end position="65"/>
    </location>
</feature>
<dbReference type="Gene3D" id="3.40.50.720">
    <property type="entry name" value="NAD(P)-binding Rossmann-like Domain"/>
    <property type="match status" value="2"/>
</dbReference>
<dbReference type="EMBL" id="CP050266">
    <property type="protein sequence ID" value="QIR06493.1"/>
    <property type="molecule type" value="Genomic_DNA"/>
</dbReference>
<evidence type="ECO:0000259" key="3">
    <source>
        <dbReference type="Pfam" id="PF02719"/>
    </source>
</evidence>
<reference evidence="4 5" key="1">
    <citation type="submission" date="2020-03" db="EMBL/GenBank/DDBJ databases">
        <title>Genome mining reveals the biosynthetic pathways of PHA and ectoines of the halophilic strain Salinivibrio costicola M318 isolated from fermented shrimp paste.</title>
        <authorList>
            <person name="Doan T.V."/>
            <person name="Tran L.T."/>
            <person name="Trieu T.A."/>
            <person name="Nguyen Q.V."/>
            <person name="Quach T.N."/>
            <person name="Phi T.Q."/>
            <person name="Kumar S."/>
        </authorList>
    </citation>
    <scope>NUCLEOTIDE SEQUENCE [LARGE SCALE GENOMIC DNA]</scope>
    <source>
        <strain evidence="4 5">M318</strain>
    </source>
</reference>
<feature type="transmembrane region" description="Helical" evidence="2">
    <location>
        <begin position="115"/>
        <end position="135"/>
    </location>
</feature>
<dbReference type="Pfam" id="PF13727">
    <property type="entry name" value="CoA_binding_3"/>
    <property type="match status" value="1"/>
</dbReference>
<feature type="transmembrane region" description="Helical" evidence="2">
    <location>
        <begin position="20"/>
        <end position="37"/>
    </location>
</feature>
<proteinExistence type="inferred from homology"/>
<keyword evidence="2" id="KW-0472">Membrane</keyword>
<evidence type="ECO:0000256" key="1">
    <source>
        <dbReference type="ARBA" id="ARBA00007430"/>
    </source>
</evidence>
<feature type="domain" description="Polysaccharide biosynthesis protein CapD-like" evidence="3">
    <location>
        <begin position="284"/>
        <end position="580"/>
    </location>
</feature>
<dbReference type="Proteomes" id="UP000501408">
    <property type="component" value="Chromosome 1"/>
</dbReference>
<keyword evidence="5" id="KW-1185">Reference proteome</keyword>